<organism evidence="4 5">
    <name type="scientific">Neocucurbitaria cava</name>
    <dbReference type="NCBI Taxonomy" id="798079"/>
    <lineage>
        <taxon>Eukaryota</taxon>
        <taxon>Fungi</taxon>
        <taxon>Dikarya</taxon>
        <taxon>Ascomycota</taxon>
        <taxon>Pezizomycotina</taxon>
        <taxon>Dothideomycetes</taxon>
        <taxon>Pleosporomycetidae</taxon>
        <taxon>Pleosporales</taxon>
        <taxon>Pleosporineae</taxon>
        <taxon>Cucurbitariaceae</taxon>
        <taxon>Neocucurbitaria</taxon>
    </lineage>
</organism>
<evidence type="ECO:0000256" key="1">
    <source>
        <dbReference type="ARBA" id="ARBA00006475"/>
    </source>
</evidence>
<name>A0A9W9CHV9_9PLEO</name>
<gene>
    <name evidence="4" type="ORF">N0V83_010207</name>
</gene>
<dbReference type="AlphaFoldDB" id="A0A9W9CHV9"/>
<dbReference type="InterPro" id="IPR040079">
    <property type="entry name" value="Glutathione_S-Trfase"/>
</dbReference>
<dbReference type="SFLD" id="SFLDS00019">
    <property type="entry name" value="Glutathione_Transferase_(cytos"/>
    <property type="match status" value="1"/>
</dbReference>
<dbReference type="OrthoDB" id="5809458at2759"/>
<dbReference type="Pfam" id="PF17171">
    <property type="entry name" value="GST_C_6"/>
    <property type="match status" value="1"/>
</dbReference>
<dbReference type="GO" id="GO:0005737">
    <property type="term" value="C:cytoplasm"/>
    <property type="evidence" value="ECO:0007669"/>
    <property type="project" value="TreeGrafter"/>
</dbReference>
<sequence>MDSQSGHKLIVARGAHRAGKYVWSPFVTKLEFRFRLSKLPYENSAGGPLNGPRGKIPYVEVVTPGSPSEWVADTLLITKDFINRGLLQDMNSKLSGRERGQDLAIRALLEDKLFFYNIHERWIKNYYTMRDYTMAKVPFPQRYLFGYLAHRAVVKRLLDQGTGRFSDEEIHSFRKEIWAGMNGVLEESRRKSREGQCFWVLGGDEPTEADATMFGFAISALISDAGPVSRDLVKAECPAVVEYAKRIHQVYFPDYEVWG</sequence>
<comment type="caution">
    <text evidence="4">The sequence shown here is derived from an EMBL/GenBank/DDBJ whole genome shotgun (WGS) entry which is preliminary data.</text>
</comment>
<dbReference type="Pfam" id="PF17172">
    <property type="entry name" value="GST_N_4"/>
    <property type="match status" value="1"/>
</dbReference>
<proteinExistence type="inferred from homology"/>
<dbReference type="PANTHER" id="PTHR12289">
    <property type="entry name" value="METAXIN RELATED"/>
    <property type="match status" value="1"/>
</dbReference>
<dbReference type="InterPro" id="IPR012336">
    <property type="entry name" value="Thioredoxin-like_fold"/>
</dbReference>
<evidence type="ECO:0000313" key="5">
    <source>
        <dbReference type="Proteomes" id="UP001140560"/>
    </source>
</evidence>
<dbReference type="SFLD" id="SFLDG01180">
    <property type="entry name" value="SUF1"/>
    <property type="match status" value="1"/>
</dbReference>
<comment type="similarity">
    <text evidence="1">Belongs to the FAX family.</text>
</comment>
<evidence type="ECO:0000259" key="2">
    <source>
        <dbReference type="Pfam" id="PF17171"/>
    </source>
</evidence>
<dbReference type="EMBL" id="JAPEUY010000020">
    <property type="protein sequence ID" value="KAJ4363087.1"/>
    <property type="molecule type" value="Genomic_DNA"/>
</dbReference>
<feature type="domain" description="Thioredoxin-like fold" evidence="3">
    <location>
        <begin position="25"/>
        <end position="125"/>
    </location>
</feature>
<evidence type="ECO:0008006" key="6">
    <source>
        <dbReference type="Google" id="ProtNLM"/>
    </source>
</evidence>
<dbReference type="InterPro" id="IPR026928">
    <property type="entry name" value="FAX/IsoI-like"/>
</dbReference>
<accession>A0A9W9CHV9</accession>
<dbReference type="PANTHER" id="PTHR12289:SF41">
    <property type="entry name" value="FAILED AXON CONNECTIONS-RELATED"/>
    <property type="match status" value="1"/>
</dbReference>
<dbReference type="InterPro" id="IPR050931">
    <property type="entry name" value="Mito_Protein_Transport_Metaxin"/>
</dbReference>
<evidence type="ECO:0000259" key="3">
    <source>
        <dbReference type="Pfam" id="PF17172"/>
    </source>
</evidence>
<dbReference type="Proteomes" id="UP001140560">
    <property type="component" value="Unassembled WGS sequence"/>
</dbReference>
<dbReference type="InterPro" id="IPR033468">
    <property type="entry name" value="Metaxin_GST"/>
</dbReference>
<feature type="domain" description="Metaxin glutathione S-transferase" evidence="2">
    <location>
        <begin position="199"/>
        <end position="247"/>
    </location>
</feature>
<protein>
    <recommendedName>
        <fullName evidence="6">Thioredoxin-like fold domain-containing protein</fullName>
    </recommendedName>
</protein>
<keyword evidence="5" id="KW-1185">Reference proteome</keyword>
<reference evidence="4" key="1">
    <citation type="submission" date="2022-10" db="EMBL/GenBank/DDBJ databases">
        <title>Tapping the CABI collections for fungal endophytes: first genome assemblies for Collariella, Neodidymelliopsis, Ascochyta clinopodiicola, Didymella pomorum, Didymosphaeria variabile, Neocosmospora piperis and Neocucurbitaria cava.</title>
        <authorList>
            <person name="Hill R."/>
        </authorList>
    </citation>
    <scope>NUCLEOTIDE SEQUENCE</scope>
    <source>
        <strain evidence="4">IMI 356814</strain>
    </source>
</reference>
<evidence type="ECO:0000313" key="4">
    <source>
        <dbReference type="EMBL" id="KAJ4363087.1"/>
    </source>
</evidence>
<dbReference type="SFLD" id="SFLDG01200">
    <property type="entry name" value="SUF1.1"/>
    <property type="match status" value="1"/>
</dbReference>